<evidence type="ECO:0000259" key="5">
    <source>
        <dbReference type="PROSITE" id="PS50943"/>
    </source>
</evidence>
<dbReference type="InterPro" id="IPR001387">
    <property type="entry name" value="Cro/C1-type_HTH"/>
</dbReference>
<evidence type="ECO:0000313" key="7">
    <source>
        <dbReference type="Proteomes" id="UP000273982"/>
    </source>
</evidence>
<dbReference type="GO" id="GO:0003700">
    <property type="term" value="F:DNA-binding transcription factor activity"/>
    <property type="evidence" value="ECO:0007669"/>
    <property type="project" value="TreeGrafter"/>
</dbReference>
<dbReference type="GO" id="GO:0005829">
    <property type="term" value="C:cytosol"/>
    <property type="evidence" value="ECO:0007669"/>
    <property type="project" value="TreeGrafter"/>
</dbReference>
<keyword evidence="3" id="KW-0804">Transcription</keyword>
<dbReference type="EMBL" id="CP034086">
    <property type="protein sequence ID" value="AZG78393.1"/>
    <property type="molecule type" value="Genomic_DNA"/>
</dbReference>
<dbReference type="SMART" id="SM00530">
    <property type="entry name" value="HTH_XRE"/>
    <property type="match status" value="1"/>
</dbReference>
<sequence length="113" mass="12734">MDIREVLALNLRKCRQAQRLSQEELAHRAEIDRTYISSIERRVYAASIDVVDRLARELGLEAADLLRKPARTARAVVATPSATDEGTGRRMVRSNKDGAKTSTKSRTRKIRAE</sequence>
<evidence type="ECO:0000256" key="1">
    <source>
        <dbReference type="ARBA" id="ARBA00023015"/>
    </source>
</evidence>
<dbReference type="InterPro" id="IPR010982">
    <property type="entry name" value="Lambda_DNA-bd_dom_sf"/>
</dbReference>
<feature type="region of interest" description="Disordered" evidence="4">
    <location>
        <begin position="75"/>
        <end position="113"/>
    </location>
</feature>
<keyword evidence="1" id="KW-0805">Transcription regulation</keyword>
<feature type="compositionally biased region" description="Basic residues" evidence="4">
    <location>
        <begin position="103"/>
        <end position="113"/>
    </location>
</feature>
<dbReference type="Pfam" id="PF01381">
    <property type="entry name" value="HTH_3"/>
    <property type="match status" value="1"/>
</dbReference>
<accession>A0A3G8M8S1</accession>
<evidence type="ECO:0000256" key="4">
    <source>
        <dbReference type="SAM" id="MobiDB-lite"/>
    </source>
</evidence>
<dbReference type="PANTHER" id="PTHR46797">
    <property type="entry name" value="HTH-TYPE TRANSCRIPTIONAL REGULATOR"/>
    <property type="match status" value="1"/>
</dbReference>
<dbReference type="Proteomes" id="UP000273982">
    <property type="component" value="Chromosome"/>
</dbReference>
<name>A0A3G8M8S1_9HYPH</name>
<feature type="domain" description="HTH cro/C1-type" evidence="5">
    <location>
        <begin position="11"/>
        <end position="65"/>
    </location>
</feature>
<keyword evidence="2" id="KW-0238">DNA-binding</keyword>
<protein>
    <submittedName>
        <fullName evidence="6">XRE family transcriptional regulator</fullName>
    </submittedName>
</protein>
<dbReference type="PROSITE" id="PS50943">
    <property type="entry name" value="HTH_CROC1"/>
    <property type="match status" value="1"/>
</dbReference>
<dbReference type="KEGG" id="mros:EHO51_17615"/>
<evidence type="ECO:0000256" key="2">
    <source>
        <dbReference type="ARBA" id="ARBA00023125"/>
    </source>
</evidence>
<dbReference type="PANTHER" id="PTHR46797:SF23">
    <property type="entry name" value="HTH-TYPE TRANSCRIPTIONAL REGULATOR SUTR"/>
    <property type="match status" value="1"/>
</dbReference>
<dbReference type="InterPro" id="IPR050807">
    <property type="entry name" value="TransReg_Diox_bact_type"/>
</dbReference>
<dbReference type="RefSeq" id="WP_124739938.1">
    <property type="nucleotide sequence ID" value="NZ_CP034086.1"/>
</dbReference>
<dbReference type="GO" id="GO:0003677">
    <property type="term" value="F:DNA binding"/>
    <property type="evidence" value="ECO:0007669"/>
    <property type="project" value="UniProtKB-KW"/>
</dbReference>
<dbReference type="AlphaFoldDB" id="A0A3G8M8S1"/>
<evidence type="ECO:0000313" key="6">
    <source>
        <dbReference type="EMBL" id="AZG78393.1"/>
    </source>
</evidence>
<organism evidence="6 7">
    <name type="scientific">Methylocystis rosea</name>
    <dbReference type="NCBI Taxonomy" id="173366"/>
    <lineage>
        <taxon>Bacteria</taxon>
        <taxon>Pseudomonadati</taxon>
        <taxon>Pseudomonadota</taxon>
        <taxon>Alphaproteobacteria</taxon>
        <taxon>Hyphomicrobiales</taxon>
        <taxon>Methylocystaceae</taxon>
        <taxon>Methylocystis</taxon>
    </lineage>
</organism>
<proteinExistence type="predicted"/>
<dbReference type="SUPFAM" id="SSF47413">
    <property type="entry name" value="lambda repressor-like DNA-binding domains"/>
    <property type="match status" value="1"/>
</dbReference>
<gene>
    <name evidence="6" type="ORF">EHO51_17615</name>
</gene>
<reference evidence="6 7" key="1">
    <citation type="submission" date="2018-11" db="EMBL/GenBank/DDBJ databases">
        <title>Genome squencing of methanotrophic bacteria isolated from alkaline groundwater in Korea.</title>
        <authorList>
            <person name="Nguyen L.N."/>
        </authorList>
    </citation>
    <scope>NUCLEOTIDE SEQUENCE [LARGE SCALE GENOMIC DNA]</scope>
    <source>
        <strain evidence="6 7">GW6</strain>
    </source>
</reference>
<dbReference type="CDD" id="cd00093">
    <property type="entry name" value="HTH_XRE"/>
    <property type="match status" value="1"/>
</dbReference>
<evidence type="ECO:0000256" key="3">
    <source>
        <dbReference type="ARBA" id="ARBA00023163"/>
    </source>
</evidence>
<dbReference type="Gene3D" id="1.10.260.40">
    <property type="entry name" value="lambda repressor-like DNA-binding domains"/>
    <property type="match status" value="1"/>
</dbReference>